<dbReference type="VEuPathDB" id="FungiDB:ACLA_012690"/>
<dbReference type="GeneID" id="4706468"/>
<dbReference type="EMBL" id="DS027049">
    <property type="protein sequence ID" value="EAW12841.1"/>
    <property type="molecule type" value="Genomic_DNA"/>
</dbReference>
<evidence type="ECO:0000313" key="1">
    <source>
        <dbReference type="EMBL" id="EAW12841.1"/>
    </source>
</evidence>
<reference evidence="1 2" key="1">
    <citation type="journal article" date="2008" name="PLoS Genet.">
        <title>Genomic islands in the pathogenic filamentous fungus Aspergillus fumigatus.</title>
        <authorList>
            <person name="Fedorova N.D."/>
            <person name="Khaldi N."/>
            <person name="Joardar V.S."/>
            <person name="Maiti R."/>
            <person name="Amedeo P."/>
            <person name="Anderson M.J."/>
            <person name="Crabtree J."/>
            <person name="Silva J.C."/>
            <person name="Badger J.H."/>
            <person name="Albarraq A."/>
            <person name="Angiuoli S."/>
            <person name="Bussey H."/>
            <person name="Bowyer P."/>
            <person name="Cotty P.J."/>
            <person name="Dyer P.S."/>
            <person name="Egan A."/>
            <person name="Galens K."/>
            <person name="Fraser-Liggett C.M."/>
            <person name="Haas B.J."/>
            <person name="Inman J.M."/>
            <person name="Kent R."/>
            <person name="Lemieux S."/>
            <person name="Malavazi I."/>
            <person name="Orvis J."/>
            <person name="Roemer T."/>
            <person name="Ronning C.M."/>
            <person name="Sundaram J.P."/>
            <person name="Sutton G."/>
            <person name="Turner G."/>
            <person name="Venter J.C."/>
            <person name="White O.R."/>
            <person name="Whitty B.R."/>
            <person name="Youngman P."/>
            <person name="Wolfe K.H."/>
            <person name="Goldman G.H."/>
            <person name="Wortman J.R."/>
            <person name="Jiang B."/>
            <person name="Denning D.W."/>
            <person name="Nierman W.C."/>
        </authorList>
    </citation>
    <scope>NUCLEOTIDE SEQUENCE [LARGE SCALE GENOMIC DNA]</scope>
    <source>
        <strain evidence="2">ATCC 1007 / CBS 513.65 / DSM 816 / NCTC 3887 / NRRL 1</strain>
    </source>
</reference>
<protein>
    <submittedName>
        <fullName evidence="1">Uncharacterized protein</fullName>
    </submittedName>
</protein>
<proteinExistence type="predicted"/>
<organism evidence="1 2">
    <name type="scientific">Aspergillus clavatus (strain ATCC 1007 / CBS 513.65 / DSM 816 / NCTC 3887 / NRRL 1 / QM 1276 / 107)</name>
    <dbReference type="NCBI Taxonomy" id="344612"/>
    <lineage>
        <taxon>Eukaryota</taxon>
        <taxon>Fungi</taxon>
        <taxon>Dikarya</taxon>
        <taxon>Ascomycota</taxon>
        <taxon>Pezizomycotina</taxon>
        <taxon>Eurotiomycetes</taxon>
        <taxon>Eurotiomycetidae</taxon>
        <taxon>Eurotiales</taxon>
        <taxon>Aspergillaceae</taxon>
        <taxon>Aspergillus</taxon>
        <taxon>Aspergillus subgen. Fumigati</taxon>
    </lineage>
</organism>
<dbReference type="eggNOG" id="ENOG502SYIU">
    <property type="taxonomic scope" value="Eukaryota"/>
</dbReference>
<name>A1CAS3_ASPCL</name>
<dbReference type="KEGG" id="act:ACLA_012690"/>
<accession>A1CAS3</accession>
<dbReference type="AlphaFoldDB" id="A1CAS3"/>
<keyword evidence="2" id="KW-1185">Reference proteome</keyword>
<dbReference type="RefSeq" id="XP_001274267.1">
    <property type="nucleotide sequence ID" value="XM_001274266.1"/>
</dbReference>
<dbReference type="Proteomes" id="UP000006701">
    <property type="component" value="Unassembled WGS sequence"/>
</dbReference>
<evidence type="ECO:0000313" key="2">
    <source>
        <dbReference type="Proteomes" id="UP000006701"/>
    </source>
</evidence>
<sequence>MYHLGVPTGAGHHMFVVRDEHHQTAIQKLKDSGFTQAPPDRRPAPEFMESLPDPQAVLDEINKGYERLDRYCTSFQFPPHLPFSGDQIFLIPNSFAHLPLDNVDMTSNQSNQKAQPKQYEVYGNLFYPLEAALVESFVKGVIHDIEEVGYSSWQLLLNAWISMMRGYLEVNNDILDDCADERAVGWYSTHFGRIHEDQYGEWDLRVSKRLGSGKEMLADMRGNPIP</sequence>
<gene>
    <name evidence="1" type="ORF">ACLA_012690</name>
</gene>
<dbReference type="HOGENOM" id="CLU_075384_0_0_1"/>
<dbReference type="OMA" id="LNAWISM"/>
<dbReference type="OrthoDB" id="3700556at2759"/>